<dbReference type="PANTHER" id="PTHR43384">
    <property type="entry name" value="SEPTUM SITE-DETERMINING PROTEIN MIND HOMOLOG, CHLOROPLASTIC-RELATED"/>
    <property type="match status" value="1"/>
</dbReference>
<reference evidence="5 7" key="2">
    <citation type="submission" date="2015-07" db="EMBL/GenBank/DDBJ databases">
        <title>Whole genome sequence of Ardenticatena maritima DSM 23922.</title>
        <authorList>
            <person name="Hemp J."/>
            <person name="Ward L.M."/>
            <person name="Pace L.A."/>
            <person name="Fischer W.W."/>
        </authorList>
    </citation>
    <scope>NUCLEOTIDE SEQUENCE [LARGE SCALE GENOMIC DNA]</scope>
    <source>
        <strain evidence="5 7">110S</strain>
    </source>
</reference>
<evidence type="ECO:0000313" key="7">
    <source>
        <dbReference type="Proteomes" id="UP000050502"/>
    </source>
</evidence>
<dbReference type="STRING" id="872965.SE16_05205"/>
<evidence type="ECO:0000256" key="2">
    <source>
        <dbReference type="SAM" id="MobiDB-lite"/>
    </source>
</evidence>
<feature type="compositionally biased region" description="Basic and acidic residues" evidence="2">
    <location>
        <begin position="409"/>
        <end position="419"/>
    </location>
</feature>
<reference evidence="4 6" key="1">
    <citation type="journal article" date="2015" name="Genome Announc.">
        <title>Draft Genome Sequence of a Heterotrophic Facultative Anaerobic Thermophilic Bacterium, Ardenticatena maritima Strain 110ST.</title>
        <authorList>
            <person name="Kawaichi S."/>
            <person name="Yoshida T."/>
            <person name="Sako Y."/>
            <person name="Nakamura R."/>
        </authorList>
    </citation>
    <scope>NUCLEOTIDE SEQUENCE [LARGE SCALE GENOMIC DNA]</scope>
    <source>
        <strain evidence="4 6">110S</strain>
    </source>
</reference>
<dbReference type="GO" id="GO:0009898">
    <property type="term" value="C:cytoplasmic side of plasma membrane"/>
    <property type="evidence" value="ECO:0007669"/>
    <property type="project" value="TreeGrafter"/>
</dbReference>
<dbReference type="SUPFAM" id="SSF52172">
    <property type="entry name" value="CheY-like"/>
    <property type="match status" value="1"/>
</dbReference>
<organism evidence="4 6">
    <name type="scientific">Ardenticatena maritima</name>
    <dbReference type="NCBI Taxonomy" id="872965"/>
    <lineage>
        <taxon>Bacteria</taxon>
        <taxon>Bacillati</taxon>
        <taxon>Chloroflexota</taxon>
        <taxon>Ardenticatenia</taxon>
        <taxon>Ardenticatenales</taxon>
        <taxon>Ardenticatenaceae</taxon>
        <taxon>Ardenticatena</taxon>
    </lineage>
</organism>
<dbReference type="Pfam" id="PF13614">
    <property type="entry name" value="AAA_31"/>
    <property type="match status" value="1"/>
</dbReference>
<dbReference type="GO" id="GO:0005829">
    <property type="term" value="C:cytosol"/>
    <property type="evidence" value="ECO:0007669"/>
    <property type="project" value="TreeGrafter"/>
</dbReference>
<dbReference type="GO" id="GO:0016887">
    <property type="term" value="F:ATP hydrolysis activity"/>
    <property type="evidence" value="ECO:0007669"/>
    <property type="project" value="TreeGrafter"/>
</dbReference>
<dbReference type="Pfam" id="PF00072">
    <property type="entry name" value="Response_reg"/>
    <property type="match status" value="1"/>
</dbReference>
<protein>
    <submittedName>
        <fullName evidence="4">Pilus assembly protein CpaE</fullName>
    </submittedName>
</protein>
<sequence length="444" mass="48380">MSTIRLLIVDDSADTRENLKKLLFFENDIEVVGTAASGEEAIQEARRLRPDIVLMDINMPGMDGIATVEALAREVPGTQVIMMSVQSDADYLRRSMLAGAREYLIKPFTSDELSASIRRVYALAQQMRPPQVEAPVAPSLGAERGVGQAPAARGEATTATRGATITAVFGAKGGVGATTLAVNMALALQQQNPSARVALVDADLQFGDVSVFLNLEVTRTLRDLAESIDDADTQFLHDISVTHSSGVKVLLAPLTPVDAELVTPDVFVKLFELLRSEYDYVLVNTRTSFHEPVLTILDHADKILLVMTTEIPAIRNTKNFFELGEQLGYDESKIELVLNRYDVRSGIKPEAIQASIRHALLAVIEADERVAVDALNKGIPFVLNQQRTPIAQGVLGLAKRFHEKVSAREAESVDEHLEKPASQTRQAPKKGKDGSLFGKLFGRS</sequence>
<dbReference type="OrthoDB" id="9794577at2"/>
<dbReference type="Gene3D" id="3.40.50.300">
    <property type="entry name" value="P-loop containing nucleotide triphosphate hydrolases"/>
    <property type="match status" value="1"/>
</dbReference>
<dbReference type="SUPFAM" id="SSF52540">
    <property type="entry name" value="P-loop containing nucleoside triphosphate hydrolases"/>
    <property type="match status" value="1"/>
</dbReference>
<comment type="caution">
    <text evidence="4">The sequence shown here is derived from an EMBL/GenBank/DDBJ whole genome shotgun (WGS) entry which is preliminary data.</text>
</comment>
<dbReference type="InterPro" id="IPR050625">
    <property type="entry name" value="ParA/MinD_ATPase"/>
</dbReference>
<dbReference type="SMART" id="SM00448">
    <property type="entry name" value="REC"/>
    <property type="match status" value="1"/>
</dbReference>
<evidence type="ECO:0000313" key="4">
    <source>
        <dbReference type="EMBL" id="GAP63720.1"/>
    </source>
</evidence>
<dbReference type="CDD" id="cd17536">
    <property type="entry name" value="REC_YesN-like"/>
    <property type="match status" value="1"/>
</dbReference>
<dbReference type="Proteomes" id="UP000050502">
    <property type="component" value="Unassembled WGS sequence"/>
</dbReference>
<dbReference type="InterPro" id="IPR027417">
    <property type="entry name" value="P-loop_NTPase"/>
</dbReference>
<dbReference type="PANTHER" id="PTHR43384:SF13">
    <property type="entry name" value="SLR0110 PROTEIN"/>
    <property type="match status" value="1"/>
</dbReference>
<dbReference type="InterPro" id="IPR001789">
    <property type="entry name" value="Sig_transdc_resp-reg_receiver"/>
</dbReference>
<dbReference type="Proteomes" id="UP000037784">
    <property type="component" value="Unassembled WGS sequence"/>
</dbReference>
<keyword evidence="6" id="KW-1185">Reference proteome</keyword>
<dbReference type="EMBL" id="LGKN01000004">
    <property type="protein sequence ID" value="KPL88246.1"/>
    <property type="molecule type" value="Genomic_DNA"/>
</dbReference>
<keyword evidence="1" id="KW-0597">Phosphoprotein</keyword>
<reference evidence="6" key="3">
    <citation type="submission" date="2015-08" db="EMBL/GenBank/DDBJ databases">
        <title>Draft Genome Sequence of a Heterotrophic Facultative Anaerobic Bacterium Ardenticatena maritima Strain 110S.</title>
        <authorList>
            <person name="Kawaichi S."/>
            <person name="Yoshida T."/>
            <person name="Sako Y."/>
            <person name="Nakamura R."/>
        </authorList>
    </citation>
    <scope>NUCLEOTIDE SEQUENCE [LARGE SCALE GENOMIC DNA]</scope>
    <source>
        <strain evidence="6">110S</strain>
    </source>
</reference>
<gene>
    <name evidence="4" type="primary">cpaE</name>
    <name evidence="4" type="ORF">ARMA_2143</name>
    <name evidence="5" type="ORF">SE16_05205</name>
</gene>
<dbReference type="GO" id="GO:0005524">
    <property type="term" value="F:ATP binding"/>
    <property type="evidence" value="ECO:0007669"/>
    <property type="project" value="TreeGrafter"/>
</dbReference>
<evidence type="ECO:0000313" key="6">
    <source>
        <dbReference type="Proteomes" id="UP000037784"/>
    </source>
</evidence>
<dbReference type="RefSeq" id="WP_054493517.1">
    <property type="nucleotide sequence ID" value="NZ_BBZA01000182.1"/>
</dbReference>
<dbReference type="Gene3D" id="3.40.50.2300">
    <property type="match status" value="1"/>
</dbReference>
<evidence type="ECO:0000259" key="3">
    <source>
        <dbReference type="PROSITE" id="PS50110"/>
    </source>
</evidence>
<dbReference type="PROSITE" id="PS50110">
    <property type="entry name" value="RESPONSE_REGULATORY"/>
    <property type="match status" value="1"/>
</dbReference>
<dbReference type="InterPro" id="IPR025669">
    <property type="entry name" value="AAA_dom"/>
</dbReference>
<dbReference type="AlphaFoldDB" id="A0A0M9UD94"/>
<dbReference type="EMBL" id="BBZA01000182">
    <property type="protein sequence ID" value="GAP63720.1"/>
    <property type="molecule type" value="Genomic_DNA"/>
</dbReference>
<dbReference type="GO" id="GO:0051782">
    <property type="term" value="P:negative regulation of cell division"/>
    <property type="evidence" value="ECO:0007669"/>
    <property type="project" value="TreeGrafter"/>
</dbReference>
<dbReference type="InterPro" id="IPR011006">
    <property type="entry name" value="CheY-like_superfamily"/>
</dbReference>
<name>A0A0M9UD94_9CHLR</name>
<feature type="region of interest" description="Disordered" evidence="2">
    <location>
        <begin position="409"/>
        <end position="444"/>
    </location>
</feature>
<proteinExistence type="predicted"/>
<evidence type="ECO:0000313" key="5">
    <source>
        <dbReference type="EMBL" id="KPL88246.1"/>
    </source>
</evidence>
<dbReference type="InParanoid" id="A0A0M9UD94"/>
<feature type="modified residue" description="4-aspartylphosphate" evidence="1">
    <location>
        <position position="56"/>
    </location>
</feature>
<feature type="domain" description="Response regulatory" evidence="3">
    <location>
        <begin position="5"/>
        <end position="121"/>
    </location>
</feature>
<accession>A0A0M9UD94</accession>
<evidence type="ECO:0000256" key="1">
    <source>
        <dbReference type="PROSITE-ProRule" id="PRU00169"/>
    </source>
</evidence>
<dbReference type="GO" id="GO:0000160">
    <property type="term" value="P:phosphorelay signal transduction system"/>
    <property type="evidence" value="ECO:0007669"/>
    <property type="project" value="InterPro"/>
</dbReference>